<name>A0A8J4UPS3_CLAMG</name>
<dbReference type="AlphaFoldDB" id="A0A8J4UPS3"/>
<gene>
    <name evidence="1" type="ORF">DAT39_002168</name>
</gene>
<reference evidence="1" key="1">
    <citation type="submission" date="2020-07" db="EMBL/GenBank/DDBJ databases">
        <title>Clarias magur genome sequencing, assembly and annotation.</title>
        <authorList>
            <person name="Kushwaha B."/>
            <person name="Kumar R."/>
            <person name="Das P."/>
            <person name="Joshi C.G."/>
            <person name="Kumar D."/>
            <person name="Nagpure N.S."/>
            <person name="Pandey M."/>
            <person name="Agarwal S."/>
            <person name="Srivastava S."/>
            <person name="Singh M."/>
            <person name="Sahoo L."/>
            <person name="Jayasankar P."/>
            <person name="Meher P.K."/>
            <person name="Koringa P.G."/>
            <person name="Iquebal M.A."/>
            <person name="Das S.P."/>
            <person name="Bit A."/>
            <person name="Patnaik S."/>
            <person name="Patel N."/>
            <person name="Shah T.M."/>
            <person name="Hinsu A."/>
            <person name="Jena J.K."/>
        </authorList>
    </citation>
    <scope>NUCLEOTIDE SEQUENCE</scope>
    <source>
        <strain evidence="1">CIFAMagur01</strain>
        <tissue evidence="1">Testis</tissue>
    </source>
</reference>
<accession>A0A8J4UPS3</accession>
<dbReference type="EMBL" id="QNUK01000016">
    <property type="protein sequence ID" value="KAF5908049.1"/>
    <property type="molecule type" value="Genomic_DNA"/>
</dbReference>
<keyword evidence="2" id="KW-1185">Reference proteome</keyword>
<feature type="non-terminal residue" evidence="1">
    <location>
        <position position="52"/>
    </location>
</feature>
<evidence type="ECO:0000313" key="2">
    <source>
        <dbReference type="Proteomes" id="UP000727407"/>
    </source>
</evidence>
<dbReference type="OrthoDB" id="8962950at2759"/>
<sequence length="52" mass="5371">GIGNGFAPDAYTDTIGMPSDLTEALSDVLPTCLINDAISADHMGLAFQVETT</sequence>
<evidence type="ECO:0000313" key="1">
    <source>
        <dbReference type="EMBL" id="KAF5908049.1"/>
    </source>
</evidence>
<feature type="non-terminal residue" evidence="1">
    <location>
        <position position="1"/>
    </location>
</feature>
<organism evidence="1 2">
    <name type="scientific">Clarias magur</name>
    <name type="common">Asian catfish</name>
    <name type="synonym">Macropteronotus magur</name>
    <dbReference type="NCBI Taxonomy" id="1594786"/>
    <lineage>
        <taxon>Eukaryota</taxon>
        <taxon>Metazoa</taxon>
        <taxon>Chordata</taxon>
        <taxon>Craniata</taxon>
        <taxon>Vertebrata</taxon>
        <taxon>Euteleostomi</taxon>
        <taxon>Actinopterygii</taxon>
        <taxon>Neopterygii</taxon>
        <taxon>Teleostei</taxon>
        <taxon>Ostariophysi</taxon>
        <taxon>Siluriformes</taxon>
        <taxon>Clariidae</taxon>
        <taxon>Clarias</taxon>
    </lineage>
</organism>
<dbReference type="Proteomes" id="UP000727407">
    <property type="component" value="Unassembled WGS sequence"/>
</dbReference>
<protein>
    <submittedName>
        <fullName evidence="1">Mucin-19-like isoform X1</fullName>
    </submittedName>
</protein>
<comment type="caution">
    <text evidence="1">The sequence shown here is derived from an EMBL/GenBank/DDBJ whole genome shotgun (WGS) entry which is preliminary data.</text>
</comment>
<proteinExistence type="predicted"/>